<evidence type="ECO:0000256" key="2">
    <source>
        <dbReference type="SAM" id="SignalP"/>
    </source>
</evidence>
<dbReference type="SUPFAM" id="SSF48726">
    <property type="entry name" value="Immunoglobulin"/>
    <property type="match status" value="2"/>
</dbReference>
<dbReference type="FunFam" id="2.60.40.10:FF:000437">
    <property type="entry name" value="Beat-IIIc, isoform A"/>
    <property type="match status" value="1"/>
</dbReference>
<protein>
    <recommendedName>
        <fullName evidence="3">Ig-like domain-containing protein</fullName>
    </recommendedName>
</protein>
<accession>A0A9P0FS69</accession>
<evidence type="ECO:0000256" key="1">
    <source>
        <dbReference type="ARBA" id="ARBA00023157"/>
    </source>
</evidence>
<feature type="chain" id="PRO_5040407431" description="Ig-like domain-containing protein" evidence="2">
    <location>
        <begin position="27"/>
        <end position="298"/>
    </location>
</feature>
<dbReference type="PANTHER" id="PTHR21261">
    <property type="entry name" value="BEAT PROTEIN"/>
    <property type="match status" value="1"/>
</dbReference>
<dbReference type="InterPro" id="IPR013162">
    <property type="entry name" value="CD80_C2-set"/>
</dbReference>
<dbReference type="EMBL" id="LR824014">
    <property type="protein sequence ID" value="CAH0581179.1"/>
    <property type="molecule type" value="Genomic_DNA"/>
</dbReference>
<dbReference type="Proteomes" id="UP001154114">
    <property type="component" value="Chromosome 11"/>
</dbReference>
<feature type="signal peptide" evidence="2">
    <location>
        <begin position="1"/>
        <end position="26"/>
    </location>
</feature>
<keyword evidence="2" id="KW-0732">Signal</keyword>
<organism evidence="4 5">
    <name type="scientific">Chrysodeixis includens</name>
    <name type="common">Soybean looper</name>
    <name type="synonym">Pseudoplusia includens</name>
    <dbReference type="NCBI Taxonomy" id="689277"/>
    <lineage>
        <taxon>Eukaryota</taxon>
        <taxon>Metazoa</taxon>
        <taxon>Ecdysozoa</taxon>
        <taxon>Arthropoda</taxon>
        <taxon>Hexapoda</taxon>
        <taxon>Insecta</taxon>
        <taxon>Pterygota</taxon>
        <taxon>Neoptera</taxon>
        <taxon>Endopterygota</taxon>
        <taxon>Lepidoptera</taxon>
        <taxon>Glossata</taxon>
        <taxon>Ditrysia</taxon>
        <taxon>Noctuoidea</taxon>
        <taxon>Noctuidae</taxon>
        <taxon>Plusiinae</taxon>
        <taxon>Chrysodeixis</taxon>
    </lineage>
</organism>
<dbReference type="InterPro" id="IPR013783">
    <property type="entry name" value="Ig-like_fold"/>
</dbReference>
<dbReference type="PROSITE" id="PS50835">
    <property type="entry name" value="IG_LIKE"/>
    <property type="match status" value="1"/>
</dbReference>
<keyword evidence="1" id="KW-1015">Disulfide bond</keyword>
<evidence type="ECO:0000313" key="5">
    <source>
        <dbReference type="Proteomes" id="UP001154114"/>
    </source>
</evidence>
<name>A0A9P0FS69_CHRIL</name>
<dbReference type="OrthoDB" id="10015491at2759"/>
<evidence type="ECO:0000259" key="3">
    <source>
        <dbReference type="PROSITE" id="PS50835"/>
    </source>
</evidence>
<dbReference type="InterPro" id="IPR007110">
    <property type="entry name" value="Ig-like_dom"/>
</dbReference>
<dbReference type="AlphaFoldDB" id="A0A9P0FS69"/>
<sequence>MLPTHAQPTLLLLVAMLLTREYGVTSLELLELRVPAHVALGTRAALACRWALGPADVLYSVKWYKDGKEFFRHVPRDHEPRRKFPLPGVDVEKSSPNGANVTLYPAVLETGGRYRCEVSGERPLFPTVSDHADMVIVALPDHGPTITGSRLRYQIGDRVQVNCSSGRSRPATRLAWYINGEPAPSLALLPAMHEKHEDGLETTSLALDFKVKPKHFRKGDLKLKCLATIATVYWRSNEESVQGDKLKGYSRSRELTEGASRADRVQAAGKPGAAAAPALAPYTLLAVTILHVLLNKHT</sequence>
<evidence type="ECO:0000313" key="4">
    <source>
        <dbReference type="EMBL" id="CAH0581179.1"/>
    </source>
</evidence>
<gene>
    <name evidence="4" type="ORF">CINC_LOCUS1419</name>
</gene>
<proteinExistence type="predicted"/>
<keyword evidence="5" id="KW-1185">Reference proteome</keyword>
<feature type="domain" description="Ig-like" evidence="3">
    <location>
        <begin position="8"/>
        <end position="129"/>
    </location>
</feature>
<dbReference type="PANTHER" id="PTHR21261:SF15">
    <property type="entry name" value="BEATEN PATH IIIA, ISOFORM D-RELATED"/>
    <property type="match status" value="1"/>
</dbReference>
<dbReference type="Gene3D" id="2.60.40.10">
    <property type="entry name" value="Immunoglobulins"/>
    <property type="match status" value="2"/>
</dbReference>
<reference evidence="4" key="1">
    <citation type="submission" date="2021-12" db="EMBL/GenBank/DDBJ databases">
        <authorList>
            <person name="King R."/>
        </authorList>
    </citation>
    <scope>NUCLEOTIDE SEQUENCE</scope>
</reference>
<dbReference type="InterPro" id="IPR036179">
    <property type="entry name" value="Ig-like_dom_sf"/>
</dbReference>
<dbReference type="Pfam" id="PF08205">
    <property type="entry name" value="C2-set_2"/>
    <property type="match status" value="1"/>
</dbReference>